<keyword evidence="2" id="KW-1185">Reference proteome</keyword>
<proteinExistence type="predicted"/>
<dbReference type="Proteomes" id="UP000031364">
    <property type="component" value="Unassembled WGS sequence"/>
</dbReference>
<protein>
    <submittedName>
        <fullName evidence="1">Uncharacterized protein</fullName>
    </submittedName>
</protein>
<comment type="caution">
    <text evidence="1">The sequence shown here is derived from an EMBL/GenBank/DDBJ whole genome shotgun (WGS) entry which is preliminary data.</text>
</comment>
<reference evidence="1 2" key="1">
    <citation type="journal article" date="2014" name="Int. J. Syst. Evol. Microbiol.">
        <title>Nocardia vulneris sp. nov., isolated from wounds of human patients in North America.</title>
        <authorList>
            <person name="Lasker B.A."/>
            <person name="Bell M."/>
            <person name="Klenk H.P."/>
            <person name="Sproer C."/>
            <person name="Schumann C."/>
            <person name="Schumann P."/>
            <person name="Brown J.M."/>
        </authorList>
    </citation>
    <scope>NUCLEOTIDE SEQUENCE [LARGE SCALE GENOMIC DNA]</scope>
    <source>
        <strain evidence="1 2">W9851</strain>
    </source>
</reference>
<organism evidence="1 2">
    <name type="scientific">Nocardia vulneris</name>
    <dbReference type="NCBI Taxonomy" id="1141657"/>
    <lineage>
        <taxon>Bacteria</taxon>
        <taxon>Bacillati</taxon>
        <taxon>Actinomycetota</taxon>
        <taxon>Actinomycetes</taxon>
        <taxon>Mycobacteriales</taxon>
        <taxon>Nocardiaceae</taxon>
        <taxon>Nocardia</taxon>
    </lineage>
</organism>
<gene>
    <name evidence="1" type="ORF">FG87_21650</name>
</gene>
<dbReference type="RefSeq" id="WP_043673545.1">
    <property type="nucleotide sequence ID" value="NZ_BDCI01000004.1"/>
</dbReference>
<sequence length="402" mass="41666">MQVHISKSAAAAVAVTPDGLTGGAQWNFIQQRDDSASNGVYMAYFWTIRGSETSVTITPSPTTSIRAIITTIVAYVGATVDNGMPIGDYSNGYLLTNNTTGIAAPAVATGLDNTEVLLFSTSSNATDTALTTTWTNADAEILDSREWVSAQTSNFQHSAAYDVQPTATTTTTYTATPSATSAGKVAAAHVIRPQITTFPRLAAYLTDFADSNGTSTNITMPTAATGDLLLVEFQADGSQTTIGTSSSGWTKIGQYANSTVSTFALFAGIQGTAAALTITNTTSLHRAWTVRVIKNWSGTIADIEVGSTTGSGTNMNPPSLTPAAGSRNWLWGAIGVGSQNSTYPTVPPASWGNFVNVRCNSSAGSTHIGHGDAWTIAAGTSMDPPTFTSASGAWLALTVAIR</sequence>
<dbReference type="EMBL" id="JNFP01000026">
    <property type="protein sequence ID" value="KIA62989.1"/>
    <property type="molecule type" value="Genomic_DNA"/>
</dbReference>
<evidence type="ECO:0000313" key="2">
    <source>
        <dbReference type="Proteomes" id="UP000031364"/>
    </source>
</evidence>
<name>A0ABR4ZDA5_9NOCA</name>
<accession>A0ABR4ZDA5</accession>
<evidence type="ECO:0000313" key="1">
    <source>
        <dbReference type="EMBL" id="KIA62989.1"/>
    </source>
</evidence>